<name>A0A4Y2RIQ9_ARAVE</name>
<evidence type="ECO:0000313" key="3">
    <source>
        <dbReference type="Proteomes" id="UP000499080"/>
    </source>
</evidence>
<proteinExistence type="predicted"/>
<dbReference type="EMBL" id="BGPR01145243">
    <property type="protein sequence ID" value="GBN75518.1"/>
    <property type="molecule type" value="Genomic_DNA"/>
</dbReference>
<dbReference type="EMBL" id="BGPR01145245">
    <property type="protein sequence ID" value="GBN75523.1"/>
    <property type="molecule type" value="Genomic_DNA"/>
</dbReference>
<dbReference type="AlphaFoldDB" id="A0A4Y2RIQ9"/>
<comment type="caution">
    <text evidence="1">The sequence shown here is derived from an EMBL/GenBank/DDBJ whole genome shotgun (WGS) entry which is preliminary data.</text>
</comment>
<protein>
    <submittedName>
        <fullName evidence="1">Uncharacterized protein</fullName>
    </submittedName>
</protein>
<gene>
    <name evidence="1" type="ORF">AVEN_241692_1</name>
    <name evidence="2" type="ORF">AVEN_262081_1</name>
</gene>
<sequence>MIEVTPQHLLDCVALVYDDLLKRPDFMLEVMKANDFMVLIRFRSEGLERRRAHLHGGFKAEWAFEPRTQSRDLTTKPQRASAYSDVA</sequence>
<organism evidence="1 3">
    <name type="scientific">Araneus ventricosus</name>
    <name type="common">Orbweaver spider</name>
    <name type="synonym">Epeira ventricosa</name>
    <dbReference type="NCBI Taxonomy" id="182803"/>
    <lineage>
        <taxon>Eukaryota</taxon>
        <taxon>Metazoa</taxon>
        <taxon>Ecdysozoa</taxon>
        <taxon>Arthropoda</taxon>
        <taxon>Chelicerata</taxon>
        <taxon>Arachnida</taxon>
        <taxon>Araneae</taxon>
        <taxon>Araneomorphae</taxon>
        <taxon>Entelegynae</taxon>
        <taxon>Araneoidea</taxon>
        <taxon>Araneidae</taxon>
        <taxon>Araneus</taxon>
    </lineage>
</organism>
<evidence type="ECO:0000313" key="1">
    <source>
        <dbReference type="EMBL" id="GBN75518.1"/>
    </source>
</evidence>
<accession>A0A4Y2RIQ9</accession>
<keyword evidence="3" id="KW-1185">Reference proteome</keyword>
<dbReference type="Proteomes" id="UP000499080">
    <property type="component" value="Unassembled WGS sequence"/>
</dbReference>
<reference evidence="1 3" key="1">
    <citation type="journal article" date="2019" name="Sci. Rep.">
        <title>Orb-weaving spider Araneus ventricosus genome elucidates the spidroin gene catalogue.</title>
        <authorList>
            <person name="Kono N."/>
            <person name="Nakamura H."/>
            <person name="Ohtoshi R."/>
            <person name="Moran D.A.P."/>
            <person name="Shinohara A."/>
            <person name="Yoshida Y."/>
            <person name="Fujiwara M."/>
            <person name="Mori M."/>
            <person name="Tomita M."/>
            <person name="Arakawa K."/>
        </authorList>
    </citation>
    <scope>NUCLEOTIDE SEQUENCE [LARGE SCALE GENOMIC DNA]</scope>
</reference>
<evidence type="ECO:0000313" key="2">
    <source>
        <dbReference type="EMBL" id="GBN75523.1"/>
    </source>
</evidence>